<dbReference type="RefSeq" id="WP_089422249.1">
    <property type="nucleotide sequence ID" value="NZ_CP022415.1"/>
</dbReference>
<dbReference type="InterPro" id="IPR051534">
    <property type="entry name" value="CBASS_pafABC_assoc_protein"/>
</dbReference>
<evidence type="ECO:0000313" key="3">
    <source>
        <dbReference type="EMBL" id="ASM72642.1"/>
    </source>
</evidence>
<organism evidence="3 4">
    <name type="scientific">Pseudosulfitobacter pseudonitzschiae</name>
    <dbReference type="NCBI Taxonomy" id="1402135"/>
    <lineage>
        <taxon>Bacteria</taxon>
        <taxon>Pseudomonadati</taxon>
        <taxon>Pseudomonadota</taxon>
        <taxon>Alphaproteobacteria</taxon>
        <taxon>Rhodobacterales</taxon>
        <taxon>Roseobacteraceae</taxon>
        <taxon>Pseudosulfitobacter</taxon>
    </lineage>
</organism>
<dbReference type="PANTHER" id="PTHR34580">
    <property type="match status" value="1"/>
</dbReference>
<dbReference type="InterPro" id="IPR013196">
    <property type="entry name" value="HTH_11"/>
</dbReference>
<dbReference type="InterPro" id="IPR036388">
    <property type="entry name" value="WH-like_DNA-bd_sf"/>
</dbReference>
<keyword evidence="4" id="KW-1185">Reference proteome</keyword>
<sequence length="213" mass="23575">MPRQTRLHALLDALRTGTTHRAADLALRLSVSQRTLYRDIQALQAAGVPVQGTRGTGYRLTDQIRLPPLDLAPAELEALSLGLAILGQSADPDLSQAATTLADRIDALLPEATIAPADAWKLEKSPFADAARGASHIPRIRAAIRARQKLRITYHSRGDRITTRTIRPLNLDSLGPVWTLTAWCELRHDMRDFRLDLIDTTEALPELFLDDRP</sequence>
<name>A0A221K0V8_9RHOB</name>
<dbReference type="AlphaFoldDB" id="A0A221K0V8"/>
<dbReference type="InterPro" id="IPR026881">
    <property type="entry name" value="WYL_dom"/>
</dbReference>
<dbReference type="PROSITE" id="PS52050">
    <property type="entry name" value="WYL"/>
    <property type="match status" value="1"/>
</dbReference>
<dbReference type="eggNOG" id="COG2378">
    <property type="taxonomic scope" value="Bacteria"/>
</dbReference>
<dbReference type="InterPro" id="IPR036390">
    <property type="entry name" value="WH_DNA-bd_sf"/>
</dbReference>
<evidence type="ECO:0000259" key="1">
    <source>
        <dbReference type="Pfam" id="PF08279"/>
    </source>
</evidence>
<proteinExistence type="predicted"/>
<reference evidence="3 4" key="1">
    <citation type="submission" date="2017-07" db="EMBL/GenBank/DDBJ databases">
        <title>Genome Sequence of Sulfitobacter pseudonitzschiae Strain SMR1 Isolated from a culture of the Diatom Skeletonema marinoi.</title>
        <authorList>
            <person name="Topel M."/>
            <person name="Pinder M.I.M."/>
            <person name="Johansson O.N."/>
            <person name="Kourtchenko O."/>
            <person name="Godhe A."/>
            <person name="Clarke A.K."/>
        </authorList>
    </citation>
    <scope>NUCLEOTIDE SEQUENCE [LARGE SCALE GENOMIC DNA]</scope>
    <source>
        <strain evidence="3 4">SMR1</strain>
    </source>
</reference>
<accession>A0A221K0V8</accession>
<dbReference type="Pfam" id="PF08279">
    <property type="entry name" value="HTH_11"/>
    <property type="match status" value="1"/>
</dbReference>
<evidence type="ECO:0000313" key="4">
    <source>
        <dbReference type="Proteomes" id="UP000199754"/>
    </source>
</evidence>
<dbReference type="STRING" id="1402135.SAMN05444149_101340"/>
<dbReference type="Proteomes" id="UP000199754">
    <property type="component" value="Chromosome"/>
</dbReference>
<dbReference type="Gene3D" id="1.10.10.10">
    <property type="entry name" value="Winged helix-like DNA-binding domain superfamily/Winged helix DNA-binding domain"/>
    <property type="match status" value="1"/>
</dbReference>
<dbReference type="Pfam" id="PF13280">
    <property type="entry name" value="WYL"/>
    <property type="match status" value="1"/>
</dbReference>
<dbReference type="EMBL" id="CP022415">
    <property type="protein sequence ID" value="ASM72642.1"/>
    <property type="molecule type" value="Genomic_DNA"/>
</dbReference>
<dbReference type="PANTHER" id="PTHR34580:SF3">
    <property type="entry name" value="PROTEIN PAFB"/>
    <property type="match status" value="1"/>
</dbReference>
<dbReference type="OrthoDB" id="9807255at2"/>
<dbReference type="KEGG" id="spse:SULPSESMR1_01834"/>
<gene>
    <name evidence="3" type="ORF">SULPSESMR1_01834</name>
</gene>
<feature type="domain" description="WYL" evidence="2">
    <location>
        <begin position="137"/>
        <end position="200"/>
    </location>
</feature>
<dbReference type="SUPFAM" id="SSF46785">
    <property type="entry name" value="Winged helix' DNA-binding domain"/>
    <property type="match status" value="1"/>
</dbReference>
<protein>
    <submittedName>
        <fullName evidence="3">Bifunctional biotin--[acetyl-CoA-carboxylase] synthetase/biotin operon repressor</fullName>
    </submittedName>
</protein>
<feature type="domain" description="Helix-turn-helix type 11" evidence="1">
    <location>
        <begin position="6"/>
        <end position="59"/>
    </location>
</feature>
<evidence type="ECO:0000259" key="2">
    <source>
        <dbReference type="Pfam" id="PF13280"/>
    </source>
</evidence>